<evidence type="ECO:0000256" key="1">
    <source>
        <dbReference type="ARBA" id="ARBA00022737"/>
    </source>
</evidence>
<dbReference type="AlphaFoldDB" id="A0A921RHB9"/>
<proteinExistence type="inferred from homology"/>
<dbReference type="PRINTS" id="PR00450">
    <property type="entry name" value="RECOVERIN"/>
</dbReference>
<reference evidence="6" key="2">
    <citation type="submission" date="2020-10" db="EMBL/GenBank/DDBJ databases">
        <authorList>
            <person name="Cooper E.A."/>
            <person name="Brenton Z.W."/>
            <person name="Flinn B.S."/>
            <person name="Jenkins J."/>
            <person name="Shu S."/>
            <person name="Flowers D."/>
            <person name="Luo F."/>
            <person name="Wang Y."/>
            <person name="Xia P."/>
            <person name="Barry K."/>
            <person name="Daum C."/>
            <person name="Lipzen A."/>
            <person name="Yoshinaga Y."/>
            <person name="Schmutz J."/>
            <person name="Saski C."/>
            <person name="Vermerris W."/>
            <person name="Kresovich S."/>
        </authorList>
    </citation>
    <scope>NUCLEOTIDE SEQUENCE</scope>
</reference>
<protein>
    <recommendedName>
        <fullName evidence="4">Calcineurin B-like protein</fullName>
    </recommendedName>
</protein>
<dbReference type="SUPFAM" id="SSF47473">
    <property type="entry name" value="EF-hand"/>
    <property type="match status" value="1"/>
</dbReference>
<feature type="domain" description="EF-hand" evidence="5">
    <location>
        <begin position="140"/>
        <end position="175"/>
    </location>
</feature>
<keyword evidence="4" id="KW-0472">Membrane</keyword>
<dbReference type="Proteomes" id="UP000807115">
    <property type="component" value="Chromosome 3"/>
</dbReference>
<dbReference type="InterPro" id="IPR002048">
    <property type="entry name" value="EF_hand_dom"/>
</dbReference>
<comment type="subunit">
    <text evidence="4">Homodimer. Interacts with CIPK.</text>
</comment>
<dbReference type="Pfam" id="PF13499">
    <property type="entry name" value="EF-hand_7"/>
    <property type="match status" value="1"/>
</dbReference>
<dbReference type="Gene3D" id="1.10.238.10">
    <property type="entry name" value="EF-hand"/>
    <property type="match status" value="1"/>
</dbReference>
<name>A0A921RHB9_SORBI</name>
<sequence>MDSFRSSNSLASRSSLTLGELACAALFPVLAVVDAVLHAALRCFQKTSPSLLPVLDICARHRAGRRLTFRELAELADESRCFSVNEVEALYELYKKISCSIVDDGLIHKEELQLALFKTPSGKNLFLDRVAPCYNAKIPRKTEKKNTVFDLFDEKKNSVIEFEEFVHAISVFHPNAPLEDKIDFSFRLYDLRQTGFIEREEVKQMVVATLMESQFELSDDLVETIIDKTFEDADTDKDNRISREEWRAFVLLHPSVIKKMTLPHLKDTTAAFPSFVFNTQVED</sequence>
<dbReference type="PROSITE" id="PS00018">
    <property type="entry name" value="EF_HAND_1"/>
    <property type="match status" value="1"/>
</dbReference>
<dbReference type="GO" id="GO:0016020">
    <property type="term" value="C:membrane"/>
    <property type="evidence" value="ECO:0007669"/>
    <property type="project" value="UniProtKB-SubCell"/>
</dbReference>
<dbReference type="PROSITE" id="PS50222">
    <property type="entry name" value="EF_HAND_2"/>
    <property type="match status" value="3"/>
</dbReference>
<comment type="function">
    <text evidence="4">Acts as a calcium sensor. CBL proteins interact with CIPK serine-threonine protein kinases. Binding of a CBL protein to the regulatory NAF domain of a CIPK protein lead to the activation of the kinase in a calcium-dependent manner.</text>
</comment>
<dbReference type="PANTHER" id="PTHR23056">
    <property type="entry name" value="CALCINEURIN B"/>
    <property type="match status" value="1"/>
</dbReference>
<dbReference type="InterPro" id="IPR011992">
    <property type="entry name" value="EF-hand-dom_pair"/>
</dbReference>
<dbReference type="GO" id="GO:0005509">
    <property type="term" value="F:calcium ion binding"/>
    <property type="evidence" value="ECO:0007669"/>
    <property type="project" value="UniProtKB-UniRule"/>
</dbReference>
<evidence type="ECO:0000259" key="5">
    <source>
        <dbReference type="PROSITE" id="PS50222"/>
    </source>
</evidence>
<evidence type="ECO:0000256" key="4">
    <source>
        <dbReference type="RuleBase" id="RU369080"/>
    </source>
</evidence>
<dbReference type="OrthoDB" id="191686at2759"/>
<dbReference type="PANTHER" id="PTHR23056:SF97">
    <property type="entry name" value="CALCINEURIN B-LIKE PROTEIN 10"/>
    <property type="match status" value="1"/>
</dbReference>
<dbReference type="Gramene" id="KXG33232">
    <property type="protein sequence ID" value="KXG33232"/>
    <property type="gene ID" value="SORBI_3003G275000"/>
</dbReference>
<dbReference type="SMART" id="SM00054">
    <property type="entry name" value="EFh"/>
    <property type="match status" value="3"/>
</dbReference>
<dbReference type="EMBL" id="CM027682">
    <property type="protein sequence ID" value="KAG0539137.1"/>
    <property type="molecule type" value="Genomic_DNA"/>
</dbReference>
<evidence type="ECO:0000313" key="6">
    <source>
        <dbReference type="EMBL" id="KAG0539137.1"/>
    </source>
</evidence>
<reference evidence="6" key="1">
    <citation type="journal article" date="2019" name="BMC Genomics">
        <title>A new reference genome for Sorghum bicolor reveals high levels of sequence similarity between sweet and grain genotypes: implications for the genetics of sugar metabolism.</title>
        <authorList>
            <person name="Cooper E.A."/>
            <person name="Brenton Z.W."/>
            <person name="Flinn B.S."/>
            <person name="Jenkins J."/>
            <person name="Shu S."/>
            <person name="Flowers D."/>
            <person name="Luo F."/>
            <person name="Wang Y."/>
            <person name="Xia P."/>
            <person name="Barry K."/>
            <person name="Daum C."/>
            <person name="Lipzen A."/>
            <person name="Yoshinaga Y."/>
            <person name="Schmutz J."/>
            <person name="Saski C."/>
            <person name="Vermerris W."/>
            <person name="Kresovich S."/>
        </authorList>
    </citation>
    <scope>NUCLEOTIDE SEQUENCE</scope>
</reference>
<dbReference type="FunFam" id="1.10.238.10:FF:000073">
    <property type="entry name" value="calcineurin B-like protein 3"/>
    <property type="match status" value="1"/>
</dbReference>
<feature type="domain" description="EF-hand" evidence="5">
    <location>
        <begin position="221"/>
        <end position="256"/>
    </location>
</feature>
<comment type="caution">
    <text evidence="6">The sequence shown here is derived from an EMBL/GenBank/DDBJ whole genome shotgun (WGS) entry which is preliminary data.</text>
</comment>
<evidence type="ECO:0000256" key="2">
    <source>
        <dbReference type="ARBA" id="ARBA00022837"/>
    </source>
</evidence>
<keyword evidence="4" id="KW-0479">Metal-binding</keyword>
<comment type="similarity">
    <text evidence="3 4">Belongs to the calcineurin regulatory subunit family.</text>
</comment>
<keyword evidence="2 4" id="KW-0106">Calcium</keyword>
<evidence type="ECO:0000256" key="3">
    <source>
        <dbReference type="ARBA" id="ARBA00023774"/>
    </source>
</evidence>
<comment type="subcellular location">
    <subcellularLocation>
        <location evidence="4">Membrane</location>
    </subcellularLocation>
</comment>
<accession>A0A921RHB9</accession>
<feature type="domain" description="EF-hand" evidence="5">
    <location>
        <begin position="177"/>
        <end position="212"/>
    </location>
</feature>
<dbReference type="CDD" id="cd00051">
    <property type="entry name" value="EFh"/>
    <property type="match status" value="1"/>
</dbReference>
<dbReference type="InterPro" id="IPR045198">
    <property type="entry name" value="CNBL1-10"/>
</dbReference>
<gene>
    <name evidence="6" type="ORF">BDA96_03G296800</name>
</gene>
<dbReference type="GO" id="GO:0019900">
    <property type="term" value="F:kinase binding"/>
    <property type="evidence" value="ECO:0007669"/>
    <property type="project" value="UniProtKB-UniRule"/>
</dbReference>
<dbReference type="InterPro" id="IPR018247">
    <property type="entry name" value="EF_Hand_1_Ca_BS"/>
</dbReference>
<evidence type="ECO:0000313" key="7">
    <source>
        <dbReference type="Proteomes" id="UP000807115"/>
    </source>
</evidence>
<organism evidence="6 7">
    <name type="scientific">Sorghum bicolor</name>
    <name type="common">Sorghum</name>
    <name type="synonym">Sorghum vulgare</name>
    <dbReference type="NCBI Taxonomy" id="4558"/>
    <lineage>
        <taxon>Eukaryota</taxon>
        <taxon>Viridiplantae</taxon>
        <taxon>Streptophyta</taxon>
        <taxon>Embryophyta</taxon>
        <taxon>Tracheophyta</taxon>
        <taxon>Spermatophyta</taxon>
        <taxon>Magnoliopsida</taxon>
        <taxon>Liliopsida</taxon>
        <taxon>Poales</taxon>
        <taxon>Poaceae</taxon>
        <taxon>PACMAD clade</taxon>
        <taxon>Panicoideae</taxon>
        <taxon>Andropogonodae</taxon>
        <taxon>Andropogoneae</taxon>
        <taxon>Sorghinae</taxon>
        <taxon>Sorghum</taxon>
    </lineage>
</organism>
<keyword evidence="1 4" id="KW-0677">Repeat</keyword>
<dbReference type="GO" id="GO:0019722">
    <property type="term" value="P:calcium-mediated signaling"/>
    <property type="evidence" value="ECO:0007669"/>
    <property type="project" value="UniProtKB-UniRule"/>
</dbReference>